<gene>
    <name evidence="1" type="ORF">O181_068769</name>
</gene>
<evidence type="ECO:0000313" key="2">
    <source>
        <dbReference type="Proteomes" id="UP000765509"/>
    </source>
</evidence>
<dbReference type="Proteomes" id="UP000765509">
    <property type="component" value="Unassembled WGS sequence"/>
</dbReference>
<evidence type="ECO:0008006" key="3">
    <source>
        <dbReference type="Google" id="ProtNLM"/>
    </source>
</evidence>
<name>A0A9Q3EXY4_9BASI</name>
<dbReference type="AlphaFoldDB" id="A0A9Q3EXY4"/>
<evidence type="ECO:0000313" key="1">
    <source>
        <dbReference type="EMBL" id="MBW0529054.1"/>
    </source>
</evidence>
<dbReference type="OrthoDB" id="3341476at2759"/>
<comment type="caution">
    <text evidence="1">The sequence shown here is derived from an EMBL/GenBank/DDBJ whole genome shotgun (WGS) entry which is preliminary data.</text>
</comment>
<organism evidence="1 2">
    <name type="scientific">Austropuccinia psidii MF-1</name>
    <dbReference type="NCBI Taxonomy" id="1389203"/>
    <lineage>
        <taxon>Eukaryota</taxon>
        <taxon>Fungi</taxon>
        <taxon>Dikarya</taxon>
        <taxon>Basidiomycota</taxon>
        <taxon>Pucciniomycotina</taxon>
        <taxon>Pucciniomycetes</taxon>
        <taxon>Pucciniales</taxon>
        <taxon>Sphaerophragmiaceae</taxon>
        <taxon>Austropuccinia</taxon>
    </lineage>
</organism>
<accession>A0A9Q3EXY4</accession>
<sequence length="79" mass="9359">MSEDGSKKRVASTAWWLKWEQQLSEYINTWERCQKANRKHGKNYGLLQHIEEPKQPMETINIDWVTGNVQEEEKNSILA</sequence>
<protein>
    <recommendedName>
        <fullName evidence="3">Integrase zinc-binding domain-containing protein</fullName>
    </recommendedName>
</protein>
<reference evidence="1" key="1">
    <citation type="submission" date="2021-03" db="EMBL/GenBank/DDBJ databases">
        <title>Draft genome sequence of rust myrtle Austropuccinia psidii MF-1, a brazilian biotype.</title>
        <authorList>
            <person name="Quecine M.C."/>
            <person name="Pachon D.M.R."/>
            <person name="Bonatelli M.L."/>
            <person name="Correr F.H."/>
            <person name="Franceschini L.M."/>
            <person name="Leite T.F."/>
            <person name="Margarido G.R.A."/>
            <person name="Almeida C.A."/>
            <person name="Ferrarezi J.A."/>
            <person name="Labate C.A."/>
        </authorList>
    </citation>
    <scope>NUCLEOTIDE SEQUENCE</scope>
    <source>
        <strain evidence="1">MF-1</strain>
    </source>
</reference>
<proteinExistence type="predicted"/>
<dbReference type="EMBL" id="AVOT02034830">
    <property type="protein sequence ID" value="MBW0529054.1"/>
    <property type="molecule type" value="Genomic_DNA"/>
</dbReference>
<keyword evidence="2" id="KW-1185">Reference proteome</keyword>